<dbReference type="Proteomes" id="UP000092213">
    <property type="component" value="Chromosome"/>
</dbReference>
<dbReference type="EMBL" id="CP016170">
    <property type="protein sequence ID" value="ANN68675.1"/>
    <property type="molecule type" value="Genomic_DNA"/>
</dbReference>
<sequence>MTDSDFAPLAADARILSELVRLIAGQQPDPETFIAQMKVDVLAWLDQHRPQWPADARAAYEARVDDVLGAAQNRSVGG</sequence>
<proteinExistence type="predicted"/>
<dbReference type="STRING" id="463025.BAU08_22855"/>
<evidence type="ECO:0000313" key="3">
    <source>
        <dbReference type="Proteomes" id="UP000091897"/>
    </source>
</evidence>
<evidence type="ECO:0000313" key="4">
    <source>
        <dbReference type="Proteomes" id="UP000092213"/>
    </source>
</evidence>
<evidence type="ECO:0000313" key="1">
    <source>
        <dbReference type="EMBL" id="ANN68675.1"/>
    </source>
</evidence>
<gene>
    <name evidence="1" type="ORF">BAU06_22325</name>
    <name evidence="2" type="ORF">BAU08_22855</name>
</gene>
<dbReference type="RefSeq" id="WP_066355776.1">
    <property type="nucleotide sequence ID" value="NZ_CBCSFJ010000004.1"/>
</dbReference>
<dbReference type="OrthoDB" id="8637598at2"/>
<name>A0A193G1U3_9BORD</name>
<dbReference type="KEGG" id="bbro:BAU06_22325"/>
<dbReference type="EMBL" id="CP016171">
    <property type="protein sequence ID" value="ANN73815.1"/>
    <property type="molecule type" value="Genomic_DNA"/>
</dbReference>
<dbReference type="AlphaFoldDB" id="A0A193G1U3"/>
<accession>A0A193G1U3</accession>
<protein>
    <submittedName>
        <fullName evidence="2">Uncharacterized protein</fullName>
    </submittedName>
</protein>
<dbReference type="Proteomes" id="UP000091897">
    <property type="component" value="Chromosome"/>
</dbReference>
<organism evidence="2 4">
    <name type="scientific">Bordetella bronchialis</name>
    <dbReference type="NCBI Taxonomy" id="463025"/>
    <lineage>
        <taxon>Bacteria</taxon>
        <taxon>Pseudomonadati</taxon>
        <taxon>Pseudomonadota</taxon>
        <taxon>Betaproteobacteria</taxon>
        <taxon>Burkholderiales</taxon>
        <taxon>Alcaligenaceae</taxon>
        <taxon>Bordetella</taxon>
    </lineage>
</organism>
<reference evidence="3 4" key="1">
    <citation type="submission" date="2016-06" db="EMBL/GenBank/DDBJ databases">
        <title>Complete genome sequences of Bordetella bronchialis and Bordetella flabilis.</title>
        <authorList>
            <person name="LiPuma J.J."/>
            <person name="Spilker T."/>
        </authorList>
    </citation>
    <scope>NUCLEOTIDE SEQUENCE [LARGE SCALE GENOMIC DNA]</scope>
    <source>
        <strain evidence="2 4">AU17976</strain>
        <strain evidence="1 3">AU3182</strain>
    </source>
</reference>
<keyword evidence="3" id="KW-1185">Reference proteome</keyword>
<evidence type="ECO:0000313" key="2">
    <source>
        <dbReference type="EMBL" id="ANN73815.1"/>
    </source>
</evidence>